<dbReference type="GeneID" id="13796856"/>
<accession>K0IM36</accession>
<dbReference type="HOGENOM" id="CLU_1830652_0_0_2"/>
<dbReference type="SUPFAM" id="SSF51126">
    <property type="entry name" value="Pectin lyase-like"/>
    <property type="match status" value="1"/>
</dbReference>
<dbReference type="InParanoid" id="K0IM36"/>
<reference evidence="1 2" key="1">
    <citation type="journal article" date="2012" name="Environ. Microbiol.">
        <title>The genome of the ammonia-oxidizing Candidatus Nitrososphaera gargensis: insights into metabolic versatility and environmental adaptations.</title>
        <authorList>
            <person name="Spang A."/>
            <person name="Poehlein A."/>
            <person name="Offre P."/>
            <person name="Zumbragel S."/>
            <person name="Haider S."/>
            <person name="Rychlik N."/>
            <person name="Nowka B."/>
            <person name="Schmeisser C."/>
            <person name="Lebedeva E.V."/>
            <person name="Rattei T."/>
            <person name="Bohm C."/>
            <person name="Schmid M."/>
            <person name="Galushko A."/>
            <person name="Hatzenpichler R."/>
            <person name="Weinmaier T."/>
            <person name="Daniel R."/>
            <person name="Schleper C."/>
            <person name="Spieck E."/>
            <person name="Streit W."/>
            <person name="Wagner M."/>
        </authorList>
    </citation>
    <scope>NUCLEOTIDE SEQUENCE [LARGE SCALE GENOMIC DNA]</scope>
    <source>
        <strain evidence="2">Ga9.2</strain>
    </source>
</reference>
<dbReference type="BioCyc" id="CNIT1237085:G1324-3046-MONOMER"/>
<sequence>MAIDPVKVKAADFINDGGTIKAINGTTSTVDSSSTSAATVIQYAIDNLPTTGGRIHMKSGTYTITSTITVNKAGIGIQGEGDGTLLQCNGSAVSPMFAMADTTKRSFNNFENFRMQSTSLGNGLAFNTSYFTRSVFQALE</sequence>
<dbReference type="InterPro" id="IPR011050">
    <property type="entry name" value="Pectin_lyase_fold/virulence"/>
</dbReference>
<name>K0IM36_NITGG</name>
<evidence type="ECO:0000313" key="1">
    <source>
        <dbReference type="EMBL" id="AFU59962.1"/>
    </source>
</evidence>
<dbReference type="InterPro" id="IPR012334">
    <property type="entry name" value="Pectin_lyas_fold"/>
</dbReference>
<gene>
    <name evidence="1" type="ordered locus">Ngar_c30460</name>
</gene>
<keyword evidence="2" id="KW-1185">Reference proteome</keyword>
<dbReference type="Gene3D" id="2.160.20.10">
    <property type="entry name" value="Single-stranded right-handed beta-helix, Pectin lyase-like"/>
    <property type="match status" value="1"/>
</dbReference>
<protein>
    <recommendedName>
        <fullName evidence="3">Pectate lyase superfamily protein domain-containing protein</fullName>
    </recommendedName>
</protein>
<evidence type="ECO:0008006" key="3">
    <source>
        <dbReference type="Google" id="ProtNLM"/>
    </source>
</evidence>
<dbReference type="EMBL" id="CP002408">
    <property type="protein sequence ID" value="AFU59962.1"/>
    <property type="molecule type" value="Genomic_DNA"/>
</dbReference>
<proteinExistence type="predicted"/>
<dbReference type="STRING" id="1237085.Ngar_c30460"/>
<dbReference type="Proteomes" id="UP000008037">
    <property type="component" value="Chromosome"/>
</dbReference>
<evidence type="ECO:0000313" key="2">
    <source>
        <dbReference type="Proteomes" id="UP000008037"/>
    </source>
</evidence>
<dbReference type="RefSeq" id="WP_015020496.1">
    <property type="nucleotide sequence ID" value="NC_018719.1"/>
</dbReference>
<organism evidence="1 2">
    <name type="scientific">Nitrososphaera gargensis (strain Ga9.2)</name>
    <dbReference type="NCBI Taxonomy" id="1237085"/>
    <lineage>
        <taxon>Archaea</taxon>
        <taxon>Nitrososphaerota</taxon>
        <taxon>Nitrososphaeria</taxon>
        <taxon>Nitrososphaerales</taxon>
        <taxon>Nitrososphaeraceae</taxon>
        <taxon>Nitrososphaera</taxon>
    </lineage>
</organism>
<dbReference type="KEGG" id="nga:Ngar_c30460"/>
<dbReference type="AlphaFoldDB" id="K0IM36"/>